<dbReference type="EMBL" id="JABWGO010000020">
    <property type="protein sequence ID" value="NUW46789.1"/>
    <property type="molecule type" value="Genomic_DNA"/>
</dbReference>
<evidence type="ECO:0000256" key="1">
    <source>
        <dbReference type="SAM" id="MobiDB-lite"/>
    </source>
</evidence>
<organism evidence="2 3">
    <name type="scientific">Nonomuraea rhodomycinica</name>
    <dbReference type="NCBI Taxonomy" id="1712872"/>
    <lineage>
        <taxon>Bacteria</taxon>
        <taxon>Bacillati</taxon>
        <taxon>Actinomycetota</taxon>
        <taxon>Actinomycetes</taxon>
        <taxon>Streptosporangiales</taxon>
        <taxon>Streptosporangiaceae</taxon>
        <taxon>Nonomuraea</taxon>
    </lineage>
</organism>
<evidence type="ECO:0000313" key="2">
    <source>
        <dbReference type="EMBL" id="NUW46789.1"/>
    </source>
</evidence>
<sequence>MTADQSLICPKCQGVIAAADPTAYTPARARLIVAHGFCQGKCSTAEHEPRPQEAAAATSGAHRRAVPAGTS</sequence>
<accession>A0A7Y6MHB2</accession>
<protein>
    <submittedName>
        <fullName evidence="2">Uncharacterized protein</fullName>
    </submittedName>
</protein>
<name>A0A7Y6MHB2_9ACTN</name>
<dbReference type="Proteomes" id="UP000546126">
    <property type="component" value="Unassembled WGS sequence"/>
</dbReference>
<evidence type="ECO:0000313" key="3">
    <source>
        <dbReference type="Proteomes" id="UP000546126"/>
    </source>
</evidence>
<dbReference type="AlphaFoldDB" id="A0A7Y6MHB2"/>
<proteinExistence type="predicted"/>
<keyword evidence="3" id="KW-1185">Reference proteome</keyword>
<reference evidence="2 3" key="1">
    <citation type="submission" date="2020-06" db="EMBL/GenBank/DDBJ databases">
        <authorList>
            <person name="Chanama M."/>
        </authorList>
    </citation>
    <scope>NUCLEOTIDE SEQUENCE [LARGE SCALE GENOMIC DNA]</scope>
    <source>
        <strain evidence="2 3">TBRC6557</strain>
    </source>
</reference>
<dbReference type="RefSeq" id="WP_175606236.1">
    <property type="nucleotide sequence ID" value="NZ_JABWGO010000020.1"/>
</dbReference>
<comment type="caution">
    <text evidence="2">The sequence shown here is derived from an EMBL/GenBank/DDBJ whole genome shotgun (WGS) entry which is preliminary data.</text>
</comment>
<gene>
    <name evidence="2" type="ORF">HT134_42800</name>
</gene>
<feature type="region of interest" description="Disordered" evidence="1">
    <location>
        <begin position="43"/>
        <end position="71"/>
    </location>
</feature>